<dbReference type="InterPro" id="IPR001434">
    <property type="entry name" value="OmcB-like_DUF11"/>
</dbReference>
<dbReference type="Proteomes" id="UP001180531">
    <property type="component" value="Unassembled WGS sequence"/>
</dbReference>
<evidence type="ECO:0000313" key="3">
    <source>
        <dbReference type="Proteomes" id="UP001180531"/>
    </source>
</evidence>
<feature type="domain" description="DUF11" evidence="1">
    <location>
        <begin position="378"/>
        <end position="475"/>
    </location>
</feature>
<proteinExistence type="predicted"/>
<dbReference type="RefSeq" id="WP_311607194.1">
    <property type="nucleotide sequence ID" value="NZ_JAVRFI010000001.1"/>
</dbReference>
<reference evidence="2" key="1">
    <citation type="submission" date="2024-05" db="EMBL/GenBank/DDBJ databases">
        <title>30 novel species of actinomycetes from the DSMZ collection.</title>
        <authorList>
            <person name="Nouioui I."/>
        </authorList>
    </citation>
    <scope>NUCLEOTIDE SEQUENCE</scope>
    <source>
        <strain evidence="2">DSM 40473</strain>
    </source>
</reference>
<dbReference type="EMBL" id="JAVRFI010000001">
    <property type="protein sequence ID" value="MDT0447780.1"/>
    <property type="molecule type" value="Genomic_DNA"/>
</dbReference>
<organism evidence="2 3">
    <name type="scientific">Streptomyces hesseae</name>
    <dbReference type="NCBI Taxonomy" id="3075519"/>
    <lineage>
        <taxon>Bacteria</taxon>
        <taxon>Bacillati</taxon>
        <taxon>Actinomycetota</taxon>
        <taxon>Actinomycetes</taxon>
        <taxon>Kitasatosporales</taxon>
        <taxon>Streptomycetaceae</taxon>
        <taxon>Streptomyces</taxon>
    </lineage>
</organism>
<gene>
    <name evidence="2" type="ORF">RM609_01490</name>
</gene>
<sequence length="478" mass="50877">MSVPIPAPVTGSPEALLADRLLDSITVLHNADQASPGKWVNLSVVPQLVQQPLGFASRISGTVTGLAPGIGNLTADLSPLLQTARLNVGFEVTLDDMPVEGRDFISIPEMVSQTPVEKLTEASFLLRPPVADSCWPMESFHYKIVVSVSASVQIGTNPLLTTDPPRRIEIPVDMPPLDIPAVLLLCNRPDFSPDADPRGMAVSVVVRSGSELLDLGAVTQALRTVNSTLRALNTILDVGSTFFETLDIAVQAISNAPLVYLHQASDRNTADDKMVRSDFLFFHRDLDDDVGGVILIGATGTTARMYNETDFEDFKRDVVAKEMGNFSLVGLERKLFTSDDDRGTESVLLLPSGPPAATTPGQADISLSMRPDQGPAVRIDVTNNGPDPATGVVADISLRNLRVPPASANTVRPSTGKVTVSASGSSLRWAIGNLSPHTGANLTLTYQSLGNALIKAFARARQFDPNIFNNGASLSIPA</sequence>
<name>A0ABU2SJ25_9ACTN</name>
<dbReference type="Pfam" id="PF01345">
    <property type="entry name" value="DUF11"/>
    <property type="match status" value="1"/>
</dbReference>
<comment type="caution">
    <text evidence="2">The sequence shown here is derived from an EMBL/GenBank/DDBJ whole genome shotgun (WGS) entry which is preliminary data.</text>
</comment>
<accession>A0ABU2SJ25</accession>
<keyword evidence="3" id="KW-1185">Reference proteome</keyword>
<evidence type="ECO:0000259" key="1">
    <source>
        <dbReference type="Pfam" id="PF01345"/>
    </source>
</evidence>
<evidence type="ECO:0000313" key="2">
    <source>
        <dbReference type="EMBL" id="MDT0447780.1"/>
    </source>
</evidence>
<protein>
    <recommendedName>
        <fullName evidence="1">DUF11 domain-containing protein</fullName>
    </recommendedName>
</protein>